<sequence>MEMRFTGFSCGEEFCMEFVVNGLRFFAILRWTTGYLSIWISGRVLKPEIVCREVA</sequence>
<dbReference type="InParanoid" id="A0A194XT36"/>
<dbReference type="KEGG" id="psco:LY89DRAFT_680125"/>
<dbReference type="GeneID" id="28823743"/>
<proteinExistence type="predicted"/>
<protein>
    <submittedName>
        <fullName evidence="1">Uncharacterized protein</fullName>
    </submittedName>
</protein>
<accession>A0A194XT36</accession>
<keyword evidence="2" id="KW-1185">Reference proteome</keyword>
<dbReference type="RefSeq" id="XP_018077718.1">
    <property type="nucleotide sequence ID" value="XM_018214017.1"/>
</dbReference>
<evidence type="ECO:0000313" key="2">
    <source>
        <dbReference type="Proteomes" id="UP000070700"/>
    </source>
</evidence>
<organism evidence="1 2">
    <name type="scientific">Mollisia scopiformis</name>
    <name type="common">Conifer needle endophyte fungus</name>
    <name type="synonym">Phialocephala scopiformis</name>
    <dbReference type="NCBI Taxonomy" id="149040"/>
    <lineage>
        <taxon>Eukaryota</taxon>
        <taxon>Fungi</taxon>
        <taxon>Dikarya</taxon>
        <taxon>Ascomycota</taxon>
        <taxon>Pezizomycotina</taxon>
        <taxon>Leotiomycetes</taxon>
        <taxon>Helotiales</taxon>
        <taxon>Mollisiaceae</taxon>
        <taxon>Mollisia</taxon>
    </lineage>
</organism>
<dbReference type="AlphaFoldDB" id="A0A194XT36"/>
<dbReference type="EMBL" id="KQ947405">
    <property type="protein sequence ID" value="KUJ23363.1"/>
    <property type="molecule type" value="Genomic_DNA"/>
</dbReference>
<reference evidence="1 2" key="1">
    <citation type="submission" date="2015-10" db="EMBL/GenBank/DDBJ databases">
        <title>Full genome of DAOMC 229536 Phialocephala scopiformis, a fungal endophyte of spruce producing the potent anti-insectan compound rugulosin.</title>
        <authorList>
            <consortium name="DOE Joint Genome Institute"/>
            <person name="Walker A.K."/>
            <person name="Frasz S.L."/>
            <person name="Seifert K.A."/>
            <person name="Miller J.D."/>
            <person name="Mondo S.J."/>
            <person name="Labutti K."/>
            <person name="Lipzen A."/>
            <person name="Dockter R."/>
            <person name="Kennedy M."/>
            <person name="Grigoriev I.V."/>
            <person name="Spatafora J.W."/>
        </authorList>
    </citation>
    <scope>NUCLEOTIDE SEQUENCE [LARGE SCALE GENOMIC DNA]</scope>
    <source>
        <strain evidence="1 2">CBS 120377</strain>
    </source>
</reference>
<dbReference type="Proteomes" id="UP000070700">
    <property type="component" value="Unassembled WGS sequence"/>
</dbReference>
<name>A0A194XT36_MOLSC</name>
<gene>
    <name evidence="1" type="ORF">LY89DRAFT_680125</name>
</gene>
<evidence type="ECO:0000313" key="1">
    <source>
        <dbReference type="EMBL" id="KUJ23363.1"/>
    </source>
</evidence>